<dbReference type="GO" id="GO:0005634">
    <property type="term" value="C:nucleus"/>
    <property type="evidence" value="ECO:0007669"/>
    <property type="project" value="UniProtKB-SubCell"/>
</dbReference>
<dbReference type="InterPro" id="IPR054502">
    <property type="entry name" value="bHLH-TF_ACT-like_plant"/>
</dbReference>
<dbReference type="InterPro" id="IPR011598">
    <property type="entry name" value="bHLH_dom"/>
</dbReference>
<dbReference type="Gene3D" id="4.10.280.10">
    <property type="entry name" value="Helix-loop-helix DNA-binding domain"/>
    <property type="match status" value="1"/>
</dbReference>
<dbReference type="KEGG" id="nau:109235278"/>
<comment type="caution">
    <text evidence="8">The sequence shown here is derived from an EMBL/GenBank/DDBJ whole genome shotgun (WGS) entry which is preliminary data.</text>
</comment>
<keyword evidence="5" id="KW-0539">Nucleus</keyword>
<dbReference type="Pfam" id="PF00010">
    <property type="entry name" value="HLH"/>
    <property type="match status" value="1"/>
</dbReference>
<dbReference type="GeneID" id="109235278"/>
<name>A0A1J6HTS1_NICAT</name>
<sequence length="680" mass="75243">MTEIPPNSQMQTMLQKAVQSVQWTYTLFWQLCPQQGVLAWRDGYYNGAIKTRKTVQPMEVSAEEASLHRSQQLRELYESLSAGESNQPARRPSAALSPEDLTESEWFYLMCVSFSFPPGIGLPGKAYSKKHHIWIMGANEVDSKVFCRAILAKSARIQTVVGIPLLDGVLELGTTERVQEEIGFINHVKSFFTEQQQPQLPKPALSEHSTSNPTTFSEPHFYSGNTSLSANVDVAHQDGGAAGEEDEEEEDEEEEDDEAELDSDSIAIQSAANPIAVEASELMQLDMSEAIQLGSPDDGSDNMDSDFHLVGAGNTADYQRQADSFKAETAISWAHFQDLQQLPGDSSYDELSQEDTHYSQTVSTILEHLSNQSSKFSSTTMGCISHDSAQSAFALCPSTTVCSPNPAHCRRRRHDDSLLDSGGASPSSQRLLKSILFTVPFLHTKYQSEASPKSRDVATVDSSSTASRFRKGCSITSQEEPSGNHVLAERRRREKLNERFIILRSLVPFVTKMDKASILGDTIEYVKQLRKKVQDLEARARHTEQSKDADKKSGTATMKVLQGRGKRRMNTVDGSVGGGQAKITASPPSTTEDEEVVQVEVSIIESDALVELRCAYKEGLLLNVMQMLRELKVEVVAIQSSLNNGVFLAELRAKVKENIYGRKASILEVKRSIHQIIPRD</sequence>
<evidence type="ECO:0000256" key="5">
    <source>
        <dbReference type="ARBA" id="ARBA00023242"/>
    </source>
</evidence>
<dbReference type="STRING" id="49451.A0A1J6HTS1"/>
<dbReference type="OMA" id="IFMDQHG"/>
<dbReference type="InterPro" id="IPR025610">
    <property type="entry name" value="MYC/MYB_N"/>
</dbReference>
<dbReference type="Gramene" id="OIS95809">
    <property type="protein sequence ID" value="OIS95809"/>
    <property type="gene ID" value="A4A49_35766"/>
</dbReference>
<feature type="compositionally biased region" description="Basic and acidic residues" evidence="6">
    <location>
        <begin position="538"/>
        <end position="553"/>
    </location>
</feature>
<dbReference type="OrthoDB" id="690068at2759"/>
<accession>A0A1J6HTS1</accession>
<keyword evidence="3" id="KW-0010">Activator</keyword>
<dbReference type="GO" id="GO:0080090">
    <property type="term" value="P:regulation of primary metabolic process"/>
    <property type="evidence" value="ECO:0007669"/>
    <property type="project" value="UniProtKB-ARBA"/>
</dbReference>
<evidence type="ECO:0000313" key="8">
    <source>
        <dbReference type="EMBL" id="OIS95809.1"/>
    </source>
</evidence>
<comment type="subcellular location">
    <subcellularLocation>
        <location evidence="1">Nucleus</location>
    </subcellularLocation>
</comment>
<organism evidence="8 9">
    <name type="scientific">Nicotiana attenuata</name>
    <name type="common">Coyote tobacco</name>
    <dbReference type="NCBI Taxonomy" id="49451"/>
    <lineage>
        <taxon>Eukaryota</taxon>
        <taxon>Viridiplantae</taxon>
        <taxon>Streptophyta</taxon>
        <taxon>Embryophyta</taxon>
        <taxon>Tracheophyta</taxon>
        <taxon>Spermatophyta</taxon>
        <taxon>Magnoliopsida</taxon>
        <taxon>eudicotyledons</taxon>
        <taxon>Gunneridae</taxon>
        <taxon>Pentapetalae</taxon>
        <taxon>asterids</taxon>
        <taxon>lamiids</taxon>
        <taxon>Solanales</taxon>
        <taxon>Solanaceae</taxon>
        <taxon>Nicotianoideae</taxon>
        <taxon>Nicotianeae</taxon>
        <taxon>Nicotiana</taxon>
    </lineage>
</organism>
<feature type="compositionally biased region" description="Acidic residues" evidence="6">
    <location>
        <begin position="243"/>
        <end position="263"/>
    </location>
</feature>
<dbReference type="GO" id="GO:0046983">
    <property type="term" value="F:protein dimerization activity"/>
    <property type="evidence" value="ECO:0007669"/>
    <property type="project" value="InterPro"/>
</dbReference>
<dbReference type="Proteomes" id="UP000187609">
    <property type="component" value="Unassembled WGS sequence"/>
</dbReference>
<proteinExistence type="predicted"/>
<evidence type="ECO:0000256" key="2">
    <source>
        <dbReference type="ARBA" id="ARBA00023015"/>
    </source>
</evidence>
<dbReference type="Pfam" id="PF14215">
    <property type="entry name" value="bHLH-MYC_N"/>
    <property type="match status" value="1"/>
</dbReference>
<keyword evidence="9" id="KW-1185">Reference proteome</keyword>
<feature type="region of interest" description="Disordered" evidence="6">
    <location>
        <begin position="538"/>
        <end position="591"/>
    </location>
</feature>
<keyword evidence="2" id="KW-0805">Transcription regulation</keyword>
<evidence type="ECO:0000256" key="3">
    <source>
        <dbReference type="ARBA" id="ARBA00023159"/>
    </source>
</evidence>
<dbReference type="SMART" id="SM00353">
    <property type="entry name" value="HLH"/>
    <property type="match status" value="1"/>
</dbReference>
<feature type="domain" description="BHLH" evidence="7">
    <location>
        <begin position="480"/>
        <end position="529"/>
    </location>
</feature>
<dbReference type="SUPFAM" id="SSF47459">
    <property type="entry name" value="HLH, helix-loop-helix DNA-binding domain"/>
    <property type="match status" value="1"/>
</dbReference>
<dbReference type="PROSITE" id="PS50888">
    <property type="entry name" value="BHLH"/>
    <property type="match status" value="1"/>
</dbReference>
<evidence type="ECO:0000256" key="1">
    <source>
        <dbReference type="ARBA" id="ARBA00004123"/>
    </source>
</evidence>
<dbReference type="AlphaFoldDB" id="A0A1J6HTS1"/>
<keyword evidence="4" id="KW-0804">Transcription</keyword>
<dbReference type="EMBL" id="MJEQ01037194">
    <property type="protein sequence ID" value="OIS95809.1"/>
    <property type="molecule type" value="Genomic_DNA"/>
</dbReference>
<feature type="region of interest" description="Disordered" evidence="6">
    <location>
        <begin position="196"/>
        <end position="223"/>
    </location>
</feature>
<feature type="region of interest" description="Disordered" evidence="6">
    <location>
        <begin position="239"/>
        <end position="266"/>
    </location>
</feature>
<dbReference type="PANTHER" id="PTHR46266">
    <property type="entry name" value="TRANSCRIPTION FACTOR TT8"/>
    <property type="match status" value="1"/>
</dbReference>
<evidence type="ECO:0000256" key="6">
    <source>
        <dbReference type="SAM" id="MobiDB-lite"/>
    </source>
</evidence>
<protein>
    <submittedName>
        <fullName evidence="8">Basic helix-loop-helix protein a</fullName>
    </submittedName>
</protein>
<dbReference type="SMR" id="A0A1J6HTS1"/>
<dbReference type="PANTHER" id="PTHR46266:SF4">
    <property type="entry name" value="TRANSCRIPTION FACTOR TT8"/>
    <property type="match status" value="1"/>
</dbReference>
<dbReference type="Pfam" id="PF22754">
    <property type="entry name" value="bHLH-TF_ACT-like_plant"/>
    <property type="match status" value="1"/>
</dbReference>
<feature type="compositionally biased region" description="Polar residues" evidence="6">
    <location>
        <begin position="207"/>
        <end position="223"/>
    </location>
</feature>
<evidence type="ECO:0000256" key="4">
    <source>
        <dbReference type="ARBA" id="ARBA00023163"/>
    </source>
</evidence>
<evidence type="ECO:0000313" key="9">
    <source>
        <dbReference type="Proteomes" id="UP000187609"/>
    </source>
</evidence>
<evidence type="ECO:0000259" key="7">
    <source>
        <dbReference type="PROSITE" id="PS50888"/>
    </source>
</evidence>
<dbReference type="InterPro" id="IPR036638">
    <property type="entry name" value="HLH_DNA-bd_sf"/>
</dbReference>
<reference evidence="8" key="1">
    <citation type="submission" date="2016-11" db="EMBL/GenBank/DDBJ databases">
        <title>The genome of Nicotiana attenuata.</title>
        <authorList>
            <person name="Xu S."/>
            <person name="Brockmoeller T."/>
            <person name="Gaquerel E."/>
            <person name="Navarro A."/>
            <person name="Kuhl H."/>
            <person name="Gase K."/>
            <person name="Ling Z."/>
            <person name="Zhou W."/>
            <person name="Kreitzer C."/>
            <person name="Stanke M."/>
            <person name="Tang H."/>
            <person name="Lyons E."/>
            <person name="Pandey P."/>
            <person name="Pandey S.P."/>
            <person name="Timmermann B."/>
            <person name="Baldwin I.T."/>
        </authorList>
    </citation>
    <scope>NUCLEOTIDE SEQUENCE [LARGE SCALE GENOMIC DNA]</scope>
    <source>
        <strain evidence="8">UT</strain>
    </source>
</reference>
<gene>
    <name evidence="8" type="primary">BHLH</name>
    <name evidence="8" type="ORF">A4A49_35766</name>
</gene>